<accession>A0A6C0IT31</accession>
<protein>
    <submittedName>
        <fullName evidence="2">Uncharacterized protein</fullName>
    </submittedName>
</protein>
<proteinExistence type="predicted"/>
<dbReference type="AlphaFoldDB" id="A0A6C0IT31"/>
<dbReference type="EMBL" id="MN740229">
    <property type="protein sequence ID" value="QHT94693.1"/>
    <property type="molecule type" value="Genomic_DNA"/>
</dbReference>
<reference evidence="2" key="1">
    <citation type="journal article" date="2020" name="Nature">
        <title>Giant virus diversity and host interactions through global metagenomics.</title>
        <authorList>
            <person name="Schulz F."/>
            <person name="Roux S."/>
            <person name="Paez-Espino D."/>
            <person name="Jungbluth S."/>
            <person name="Walsh D.A."/>
            <person name="Denef V.J."/>
            <person name="McMahon K.D."/>
            <person name="Konstantinidis K.T."/>
            <person name="Eloe-Fadrosh E.A."/>
            <person name="Kyrpides N.C."/>
            <person name="Woyke T."/>
        </authorList>
    </citation>
    <scope>NUCLEOTIDE SEQUENCE</scope>
    <source>
        <strain evidence="2">GVMAG-M-3300024261-26</strain>
    </source>
</reference>
<sequence>MNFAINVPSTRQSRLSRRTQQRARHRNISRMAQLDGVKWTTCTFTHMQPVENVSFLNVMEKVVWGSFNCLTKKDMTFDDMQTYHTINEERITDLGIVHHLYMHDIIRSNQNKQNVSKLWVRTKVNEIMNNKFISKADKTNFFDMYSLCQKHYTALSRFAFICRFKLAKVGCDTDMYMSPISKAGSNFVEILHANRRYAFTISDIIKIIRKSLSTSSEMYADPQTIKNPYNNISFTKSNLYAIYFAIKKSDYNIPILFQQYFICNFSLSRLLDDCETQLREIAIRENCHPTEDDCVCELCENIYDMLEIYNDTHFEFPINVDNEFPEKILIDTFKPYMKHYYRSMYSLTLSEKIRSRIYWLATMKKFASENPSFGRKIIKTTTDLNNKRKSVISYITDVASHISPCNYNIEETNSHVRFINTESDFVNSYRKDIRHTINSRQRATLGVNVEQYNQTTRNEPYPIPVQHGYSTDMVRLLANYPSSGSSSDSNTVSSEDIIVDNVGNNLYISDNEEEEGEEMETDSIS</sequence>
<name>A0A6C0IT31_9ZZZZ</name>
<organism evidence="2">
    <name type="scientific">viral metagenome</name>
    <dbReference type="NCBI Taxonomy" id="1070528"/>
    <lineage>
        <taxon>unclassified sequences</taxon>
        <taxon>metagenomes</taxon>
        <taxon>organismal metagenomes</taxon>
    </lineage>
</organism>
<evidence type="ECO:0000256" key="1">
    <source>
        <dbReference type="SAM" id="MobiDB-lite"/>
    </source>
</evidence>
<feature type="region of interest" description="Disordered" evidence="1">
    <location>
        <begin position="1"/>
        <end position="21"/>
    </location>
</feature>
<evidence type="ECO:0000313" key="2">
    <source>
        <dbReference type="EMBL" id="QHT94693.1"/>
    </source>
</evidence>